<dbReference type="Proteomes" id="UP000824120">
    <property type="component" value="Chromosome 1"/>
</dbReference>
<accession>A0A9J6B7X7</accession>
<reference evidence="1 2" key="1">
    <citation type="submission" date="2020-09" db="EMBL/GenBank/DDBJ databases">
        <title>De no assembly of potato wild relative species, Solanum commersonii.</title>
        <authorList>
            <person name="Cho K."/>
        </authorList>
    </citation>
    <scope>NUCLEOTIDE SEQUENCE [LARGE SCALE GENOMIC DNA]</scope>
    <source>
        <strain evidence="1">LZ3.2</strain>
        <tissue evidence="1">Leaf</tissue>
    </source>
</reference>
<protein>
    <submittedName>
        <fullName evidence="1">Uncharacterized protein</fullName>
    </submittedName>
</protein>
<proteinExistence type="predicted"/>
<dbReference type="AlphaFoldDB" id="A0A9J6B7X7"/>
<keyword evidence="2" id="KW-1185">Reference proteome</keyword>
<gene>
    <name evidence="1" type="ORF">H5410_004515</name>
</gene>
<sequence length="299" mass="33711">MSPTCPPSPILASTFVEPFTPSPSPSLLDCPNHNHHIFPPPPLIETLIPSTTINVSSSSPNHPHDTDLDDVFLSILHPQYPSVLENILQLRSCHFGFHLLAVQGILPRGHKWHEASFCDMRLSHILETKDPINWPSLMIQHMTRIMGPQPGSYQLSYGNLLPIVFKEFTVPLGEGRVLMQTCLLVLLLRSVGSLLILLRSLLHLHGLLDLLLVCFEISRLQETSVLLSRMKMHPCGNNLVAMLEWTKSSSYLPLQPALETQKETTDNEKVESNKETINKEKVKSKKETIKEEVVYEKDL</sequence>
<evidence type="ECO:0000313" key="1">
    <source>
        <dbReference type="EMBL" id="KAG5632798.1"/>
    </source>
</evidence>
<organism evidence="1 2">
    <name type="scientific">Solanum commersonii</name>
    <name type="common">Commerson's wild potato</name>
    <name type="synonym">Commerson's nightshade</name>
    <dbReference type="NCBI Taxonomy" id="4109"/>
    <lineage>
        <taxon>Eukaryota</taxon>
        <taxon>Viridiplantae</taxon>
        <taxon>Streptophyta</taxon>
        <taxon>Embryophyta</taxon>
        <taxon>Tracheophyta</taxon>
        <taxon>Spermatophyta</taxon>
        <taxon>Magnoliopsida</taxon>
        <taxon>eudicotyledons</taxon>
        <taxon>Gunneridae</taxon>
        <taxon>Pentapetalae</taxon>
        <taxon>asterids</taxon>
        <taxon>lamiids</taxon>
        <taxon>Solanales</taxon>
        <taxon>Solanaceae</taxon>
        <taxon>Solanoideae</taxon>
        <taxon>Solaneae</taxon>
        <taxon>Solanum</taxon>
    </lineage>
</organism>
<dbReference type="EMBL" id="JACXVP010000001">
    <property type="protein sequence ID" value="KAG5632798.1"/>
    <property type="molecule type" value="Genomic_DNA"/>
</dbReference>
<evidence type="ECO:0000313" key="2">
    <source>
        <dbReference type="Proteomes" id="UP000824120"/>
    </source>
</evidence>
<name>A0A9J6B7X7_SOLCO</name>
<comment type="caution">
    <text evidence="1">The sequence shown here is derived from an EMBL/GenBank/DDBJ whole genome shotgun (WGS) entry which is preliminary data.</text>
</comment>
<dbReference type="OrthoDB" id="1832120at2759"/>